<evidence type="ECO:0008006" key="5">
    <source>
        <dbReference type="Google" id="ProtNLM"/>
    </source>
</evidence>
<sequence>MNFNSTELLLGRQRSRQWTPLLTQQLRLRHVTQIIAFNITSKKLDSFYFTLHLTTMCAPFYTSEKNKGPNLKWVELDNKIISNKSASTVVLRVWQCKMNEMDKMVLTWGINFSGLVYIGNRITDILPSYFKENSVIFNLHGGFFTSRFTIRTDLKKSLPFEDSLNIIGSPETGIIYRCKTVNTLNSEVYRSYNLDKLRKLQSLQISLKNRSEDVKIIIDKINYKNGDCDNVNNSTNSTTSSPSSKIRYEPQLLTMNSLNRMLYEKPTTVQKQEMSRVKKEIEKARFKSKVLSNERDKKSVRIRQLRQRYNACVEENDTRNCELMENYHTLSRDAEKLKEIKRNLCHHSEIQQHVNAHVQHRRRQLMRQLLFIYPILKRSDSKYLIHNIYLPNSDILADCSDVGLAVALGYVTHILIMCSTFLQVPLRYPMTHYGSRSCITDNASPLLPDKDREFPLFARGKDKMQFTYAVYLLNKNIAQLRWLYQLHTPELKATLPNLFGMLQGPRDRAAEAATPLPPIQSSAKLASFRGAGHAHFSANITDPVIQECIRTESRIKRATSPTRKPATSPSTARRAGGDRGRRCTNSRCTKELAIPEAYLNHQISRDSFKTMAIEGYGNMACCGSSPATSTATSTNGSAVNLSKIAGFTEQPETYTYEDHLNNDSIEEGCDPLDPSNNLSMASKSVDIGGQNADKSKENHRLSRSVGSYTEETSLQLRTSLEMGSEPSLNLSCNSEADKSTDSDQKKFLEKWLETGPNLVCSEESLYPEEILGTTSSIQAPKPLTARTDALLNTKSFNLVRPK</sequence>
<evidence type="ECO:0000313" key="4">
    <source>
        <dbReference type="Proteomes" id="UP001154078"/>
    </source>
</evidence>
<dbReference type="PANTHER" id="PTHR15157:SF5">
    <property type="entry name" value="UV RADIATION RESISTANCE-ASSOCIATED GENE PROTEIN"/>
    <property type="match status" value="1"/>
</dbReference>
<feature type="region of interest" description="Disordered" evidence="2">
    <location>
        <begin position="553"/>
        <end position="585"/>
    </location>
</feature>
<dbReference type="PANTHER" id="PTHR15157">
    <property type="entry name" value="UV RADIATION RESISTANCE-ASSOCIATED GENE PROTEIN"/>
    <property type="match status" value="1"/>
</dbReference>
<organism evidence="3 4">
    <name type="scientific">Brassicogethes aeneus</name>
    <name type="common">Rape pollen beetle</name>
    <name type="synonym">Meligethes aeneus</name>
    <dbReference type="NCBI Taxonomy" id="1431903"/>
    <lineage>
        <taxon>Eukaryota</taxon>
        <taxon>Metazoa</taxon>
        <taxon>Ecdysozoa</taxon>
        <taxon>Arthropoda</taxon>
        <taxon>Hexapoda</taxon>
        <taxon>Insecta</taxon>
        <taxon>Pterygota</taxon>
        <taxon>Neoptera</taxon>
        <taxon>Endopterygota</taxon>
        <taxon>Coleoptera</taxon>
        <taxon>Polyphaga</taxon>
        <taxon>Cucujiformia</taxon>
        <taxon>Nitidulidae</taxon>
        <taxon>Meligethinae</taxon>
        <taxon>Brassicogethes</taxon>
    </lineage>
</organism>
<dbReference type="AlphaFoldDB" id="A0A9P0AVC9"/>
<keyword evidence="4" id="KW-1185">Reference proteome</keyword>
<dbReference type="GO" id="GO:0032991">
    <property type="term" value="C:protein-containing complex"/>
    <property type="evidence" value="ECO:0007669"/>
    <property type="project" value="UniProtKB-ARBA"/>
</dbReference>
<dbReference type="EMBL" id="OV121132">
    <property type="protein sequence ID" value="CAH0547955.1"/>
    <property type="molecule type" value="Genomic_DNA"/>
</dbReference>
<reference evidence="3" key="1">
    <citation type="submission" date="2021-12" db="EMBL/GenBank/DDBJ databases">
        <authorList>
            <person name="King R."/>
        </authorList>
    </citation>
    <scope>NUCLEOTIDE SEQUENCE</scope>
</reference>
<feature type="compositionally biased region" description="Polar residues" evidence="2">
    <location>
        <begin position="559"/>
        <end position="571"/>
    </location>
</feature>
<protein>
    <recommendedName>
        <fullName evidence="5">UV radiation resistance-associated gene protein</fullName>
    </recommendedName>
</protein>
<gene>
    <name evidence="3" type="ORF">MELIAE_LOCUS1836</name>
</gene>
<evidence type="ECO:0000256" key="1">
    <source>
        <dbReference type="ARBA" id="ARBA00023054"/>
    </source>
</evidence>
<dbReference type="GO" id="GO:0000323">
    <property type="term" value="C:lytic vacuole"/>
    <property type="evidence" value="ECO:0007669"/>
    <property type="project" value="TreeGrafter"/>
</dbReference>
<dbReference type="OrthoDB" id="72772at2759"/>
<name>A0A9P0AVC9_BRAAE</name>
<feature type="region of interest" description="Disordered" evidence="2">
    <location>
        <begin position="676"/>
        <end position="739"/>
    </location>
</feature>
<dbReference type="Proteomes" id="UP001154078">
    <property type="component" value="Chromosome 1"/>
</dbReference>
<dbReference type="GO" id="GO:0005768">
    <property type="term" value="C:endosome"/>
    <property type="evidence" value="ECO:0007669"/>
    <property type="project" value="TreeGrafter"/>
</dbReference>
<evidence type="ECO:0000256" key="2">
    <source>
        <dbReference type="SAM" id="MobiDB-lite"/>
    </source>
</evidence>
<dbReference type="GO" id="GO:0035493">
    <property type="term" value="P:SNARE complex assembly"/>
    <property type="evidence" value="ECO:0007669"/>
    <property type="project" value="TreeGrafter"/>
</dbReference>
<dbReference type="Pfam" id="PF10186">
    <property type="entry name" value="ATG14"/>
    <property type="match status" value="1"/>
</dbReference>
<dbReference type="GO" id="GO:0000149">
    <property type="term" value="F:SNARE binding"/>
    <property type="evidence" value="ECO:0007669"/>
    <property type="project" value="TreeGrafter"/>
</dbReference>
<accession>A0A9P0AVC9</accession>
<keyword evidence="1" id="KW-0175">Coiled coil</keyword>
<dbReference type="InterPro" id="IPR018791">
    <property type="entry name" value="UV_resistance/autophagy_Atg14"/>
</dbReference>
<evidence type="ECO:0000313" key="3">
    <source>
        <dbReference type="EMBL" id="CAH0547955.1"/>
    </source>
</evidence>
<feature type="compositionally biased region" description="Polar residues" evidence="2">
    <location>
        <begin position="704"/>
        <end position="718"/>
    </location>
</feature>
<proteinExistence type="predicted"/>